<dbReference type="GO" id="GO:0003700">
    <property type="term" value="F:DNA-binding transcription factor activity"/>
    <property type="evidence" value="ECO:0007669"/>
    <property type="project" value="InterPro"/>
</dbReference>
<comment type="caution">
    <text evidence="2">The sequence shown here is derived from an EMBL/GenBank/DDBJ whole genome shotgun (WGS) entry which is preliminary data.</text>
</comment>
<keyword evidence="3" id="KW-1185">Reference proteome</keyword>
<dbReference type="CDD" id="cd00090">
    <property type="entry name" value="HTH_ARSR"/>
    <property type="match status" value="1"/>
</dbReference>
<proteinExistence type="predicted"/>
<dbReference type="InterPro" id="IPR036390">
    <property type="entry name" value="WH_DNA-bd_sf"/>
</dbReference>
<dbReference type="InterPro" id="IPR000835">
    <property type="entry name" value="HTH_MarR-typ"/>
</dbReference>
<dbReference type="PRINTS" id="PR00598">
    <property type="entry name" value="HTHMARR"/>
</dbReference>
<dbReference type="InterPro" id="IPR036388">
    <property type="entry name" value="WH-like_DNA-bd_sf"/>
</dbReference>
<dbReference type="Proteomes" id="UP000216444">
    <property type="component" value="Unassembled WGS sequence"/>
</dbReference>
<dbReference type="Pfam" id="PF12802">
    <property type="entry name" value="MarR_2"/>
    <property type="match status" value="1"/>
</dbReference>
<evidence type="ECO:0000259" key="1">
    <source>
        <dbReference type="PROSITE" id="PS50995"/>
    </source>
</evidence>
<organism evidence="2 3">
    <name type="scientific">Bifidobacterium tissieri</name>
    <dbReference type="NCBI Taxonomy" id="1630162"/>
    <lineage>
        <taxon>Bacteria</taxon>
        <taxon>Bacillati</taxon>
        <taxon>Actinomycetota</taxon>
        <taxon>Actinomycetes</taxon>
        <taxon>Bifidobacteriales</taxon>
        <taxon>Bifidobacteriaceae</taxon>
        <taxon>Bifidobacterium</taxon>
    </lineage>
</organism>
<dbReference type="AlphaFoldDB" id="A0A261FDS5"/>
<dbReference type="SUPFAM" id="SSF46785">
    <property type="entry name" value="Winged helix' DNA-binding domain"/>
    <property type="match status" value="1"/>
</dbReference>
<evidence type="ECO:0000313" key="3">
    <source>
        <dbReference type="Proteomes" id="UP000216444"/>
    </source>
</evidence>
<gene>
    <name evidence="2" type="ORF">BTIS_1414</name>
</gene>
<dbReference type="RefSeq" id="WP_094664050.1">
    <property type="nucleotide sequence ID" value="NZ_MWWV01000009.1"/>
</dbReference>
<dbReference type="PROSITE" id="PS50995">
    <property type="entry name" value="HTH_MARR_2"/>
    <property type="match status" value="1"/>
</dbReference>
<dbReference type="PANTHER" id="PTHR33164:SF43">
    <property type="entry name" value="HTH-TYPE TRANSCRIPTIONAL REPRESSOR YETL"/>
    <property type="match status" value="1"/>
</dbReference>
<dbReference type="EMBL" id="MWWV01000009">
    <property type="protein sequence ID" value="OZG57320.1"/>
    <property type="molecule type" value="Genomic_DNA"/>
</dbReference>
<dbReference type="Gene3D" id="1.10.10.10">
    <property type="entry name" value="Winged helix-like DNA-binding domain superfamily/Winged helix DNA-binding domain"/>
    <property type="match status" value="1"/>
</dbReference>
<dbReference type="GO" id="GO:0006950">
    <property type="term" value="P:response to stress"/>
    <property type="evidence" value="ECO:0007669"/>
    <property type="project" value="TreeGrafter"/>
</dbReference>
<protein>
    <submittedName>
        <fullName evidence="2">MarR-type transcriptional regulator</fullName>
    </submittedName>
</protein>
<dbReference type="PANTHER" id="PTHR33164">
    <property type="entry name" value="TRANSCRIPTIONAL REGULATOR, MARR FAMILY"/>
    <property type="match status" value="1"/>
</dbReference>
<evidence type="ECO:0000313" key="2">
    <source>
        <dbReference type="EMBL" id="OZG57320.1"/>
    </source>
</evidence>
<dbReference type="InterPro" id="IPR039422">
    <property type="entry name" value="MarR/SlyA-like"/>
</dbReference>
<feature type="domain" description="HTH marR-type" evidence="1">
    <location>
        <begin position="4"/>
        <end position="135"/>
    </location>
</feature>
<accession>A0A261FDS5</accession>
<name>A0A261FDS5_9BIFI</name>
<dbReference type="InterPro" id="IPR011991">
    <property type="entry name" value="ArsR-like_HTH"/>
</dbReference>
<reference evidence="2 3" key="1">
    <citation type="journal article" date="2017" name="BMC Genomics">
        <title>Comparative genomic and phylogenomic analyses of the Bifidobacteriaceae family.</title>
        <authorList>
            <person name="Lugli G.A."/>
            <person name="Milani C."/>
            <person name="Turroni F."/>
            <person name="Duranti S."/>
            <person name="Mancabelli L."/>
            <person name="Mangifesta M."/>
            <person name="Ferrario C."/>
            <person name="Modesto M."/>
            <person name="Mattarelli P."/>
            <person name="Jiri K."/>
            <person name="van Sinderen D."/>
            <person name="Ventura M."/>
        </authorList>
    </citation>
    <scope>NUCLEOTIDE SEQUENCE [LARGE SCALE GENOMIC DNA]</scope>
    <source>
        <strain evidence="2 3">DSM 100201</strain>
    </source>
</reference>
<dbReference type="SMART" id="SM00347">
    <property type="entry name" value="HTH_MARR"/>
    <property type="match status" value="1"/>
</dbReference>
<sequence>MGFAEDAVSEMFSLTMNDRGKSFDKMNRGSRGERPALHILAASSVPLTPGRISDDLGVSPGRVSAILDRLEKKGLIVRETDPANRRNVLVSVTKLGRETDEAMFREIHDRFVRVFERMGEEHTRQFLDRCKEFVDCMHDEGFPGPPAGPPCKI</sequence>